<proteinExistence type="predicted"/>
<protein>
    <submittedName>
        <fullName evidence="2">Uncharacterized protein</fullName>
    </submittedName>
</protein>
<accession>A0A2P5XXZ3</accession>
<reference evidence="2 3" key="1">
    <citation type="submission" date="2015-01" db="EMBL/GenBank/DDBJ databases">
        <title>Genome of allotetraploid Gossypium barbadense reveals genomic plasticity and fiber elongation in cotton evolution.</title>
        <authorList>
            <person name="Chen X."/>
            <person name="Liu X."/>
            <person name="Zhao B."/>
            <person name="Zheng H."/>
            <person name="Hu Y."/>
            <person name="Lu G."/>
            <person name="Yang C."/>
            <person name="Chen J."/>
            <person name="Shan C."/>
            <person name="Zhang L."/>
            <person name="Zhou Y."/>
            <person name="Wang L."/>
            <person name="Guo W."/>
            <person name="Bai Y."/>
            <person name="Ruan J."/>
            <person name="Shangguan X."/>
            <person name="Mao Y."/>
            <person name="Jiang J."/>
            <person name="Zhu Y."/>
            <person name="Lei J."/>
            <person name="Kang H."/>
            <person name="Chen S."/>
            <person name="He X."/>
            <person name="Wang R."/>
            <person name="Wang Y."/>
            <person name="Chen J."/>
            <person name="Wang L."/>
            <person name="Yu S."/>
            <person name="Wang B."/>
            <person name="Wei J."/>
            <person name="Song S."/>
            <person name="Lu X."/>
            <person name="Gao Z."/>
            <person name="Gu W."/>
            <person name="Deng X."/>
            <person name="Ma D."/>
            <person name="Wang S."/>
            <person name="Liang W."/>
            <person name="Fang L."/>
            <person name="Cai C."/>
            <person name="Zhu X."/>
            <person name="Zhou B."/>
            <person name="Zhang Y."/>
            <person name="Chen Z."/>
            <person name="Xu S."/>
            <person name="Zhu R."/>
            <person name="Wang S."/>
            <person name="Zhang T."/>
            <person name="Zhao G."/>
        </authorList>
    </citation>
    <scope>NUCLEOTIDE SEQUENCE [LARGE SCALE GENOMIC DNA]</scope>
    <source>
        <strain evidence="3">cv. Xinhai21</strain>
        <tissue evidence="2">Leaf</tissue>
    </source>
</reference>
<dbReference type="EMBL" id="KZ664044">
    <property type="protein sequence ID" value="PPS08207.1"/>
    <property type="molecule type" value="Genomic_DNA"/>
</dbReference>
<feature type="compositionally biased region" description="Basic residues" evidence="1">
    <location>
        <begin position="160"/>
        <end position="178"/>
    </location>
</feature>
<dbReference type="OrthoDB" id="10588190at2759"/>
<feature type="region of interest" description="Disordered" evidence="1">
    <location>
        <begin position="154"/>
        <end position="178"/>
    </location>
</feature>
<evidence type="ECO:0000313" key="3">
    <source>
        <dbReference type="Proteomes" id="UP000239757"/>
    </source>
</evidence>
<dbReference type="Proteomes" id="UP000239757">
    <property type="component" value="Unassembled WGS sequence"/>
</dbReference>
<name>A0A2P5XXZ3_GOSBA</name>
<sequence length="178" mass="20909">MLGKVLNRFDGARIWVNWLEDNFEELPEDPTDEIIEQYARAFIMSTEHDADQWLLAPIAVMGLVVTIVSTSQNGRPMRVPIGDKNLHKLDMRRKNDKNYTKKQTEYIQAWDCRIESLPVCEPFFSVDTTIDTDYMTQFRAVEKSYLLSSKVRSRQIQSNRQRHLPQKHRKRGCSRMMG</sequence>
<dbReference type="AlphaFoldDB" id="A0A2P5XXZ3"/>
<organism evidence="2 3">
    <name type="scientific">Gossypium barbadense</name>
    <name type="common">Sea Island cotton</name>
    <name type="synonym">Hibiscus barbadensis</name>
    <dbReference type="NCBI Taxonomy" id="3634"/>
    <lineage>
        <taxon>Eukaryota</taxon>
        <taxon>Viridiplantae</taxon>
        <taxon>Streptophyta</taxon>
        <taxon>Embryophyta</taxon>
        <taxon>Tracheophyta</taxon>
        <taxon>Spermatophyta</taxon>
        <taxon>Magnoliopsida</taxon>
        <taxon>eudicotyledons</taxon>
        <taxon>Gunneridae</taxon>
        <taxon>Pentapetalae</taxon>
        <taxon>rosids</taxon>
        <taxon>malvids</taxon>
        <taxon>Malvales</taxon>
        <taxon>Malvaceae</taxon>
        <taxon>Malvoideae</taxon>
        <taxon>Gossypium</taxon>
    </lineage>
</organism>
<evidence type="ECO:0000313" key="2">
    <source>
        <dbReference type="EMBL" id="PPS08207.1"/>
    </source>
</evidence>
<evidence type="ECO:0000256" key="1">
    <source>
        <dbReference type="SAM" id="MobiDB-lite"/>
    </source>
</evidence>
<gene>
    <name evidence="2" type="ORF">GOBAR_AA12440</name>
</gene>